<dbReference type="Proteomes" id="UP001057402">
    <property type="component" value="Chromosome 9"/>
</dbReference>
<sequence>MDRIAKRPRGFAFLRYSTEEESQRAIEGMHGKGERLYCLTKHPNWDGQPCQSSHRSLLHSVLGWQGKIRRSRENTVGASSGTCSKPTDCHVQKNH</sequence>
<protein>
    <submittedName>
        <fullName evidence="1">Uncharacterized protein</fullName>
    </submittedName>
</protein>
<comment type="caution">
    <text evidence="1">The sequence shown here is derived from an EMBL/GenBank/DDBJ whole genome shotgun (WGS) entry which is preliminary data.</text>
</comment>
<proteinExistence type="predicted"/>
<name>A0ACB9MU02_9MYRT</name>
<evidence type="ECO:0000313" key="1">
    <source>
        <dbReference type="EMBL" id="KAI4326461.1"/>
    </source>
</evidence>
<reference evidence="2" key="1">
    <citation type="journal article" date="2023" name="Front. Plant Sci.">
        <title>Chromosomal-level genome assembly of Melastoma candidum provides insights into trichome evolution.</title>
        <authorList>
            <person name="Zhong Y."/>
            <person name="Wu W."/>
            <person name="Sun C."/>
            <person name="Zou P."/>
            <person name="Liu Y."/>
            <person name="Dai S."/>
            <person name="Zhou R."/>
        </authorList>
    </citation>
    <scope>NUCLEOTIDE SEQUENCE [LARGE SCALE GENOMIC DNA]</scope>
</reference>
<gene>
    <name evidence="1" type="ORF">MLD38_031774</name>
</gene>
<dbReference type="EMBL" id="CM042888">
    <property type="protein sequence ID" value="KAI4326461.1"/>
    <property type="molecule type" value="Genomic_DNA"/>
</dbReference>
<accession>A0ACB9MU02</accession>
<evidence type="ECO:0000313" key="2">
    <source>
        <dbReference type="Proteomes" id="UP001057402"/>
    </source>
</evidence>
<keyword evidence="2" id="KW-1185">Reference proteome</keyword>
<organism evidence="1 2">
    <name type="scientific">Melastoma candidum</name>
    <dbReference type="NCBI Taxonomy" id="119954"/>
    <lineage>
        <taxon>Eukaryota</taxon>
        <taxon>Viridiplantae</taxon>
        <taxon>Streptophyta</taxon>
        <taxon>Embryophyta</taxon>
        <taxon>Tracheophyta</taxon>
        <taxon>Spermatophyta</taxon>
        <taxon>Magnoliopsida</taxon>
        <taxon>eudicotyledons</taxon>
        <taxon>Gunneridae</taxon>
        <taxon>Pentapetalae</taxon>
        <taxon>rosids</taxon>
        <taxon>malvids</taxon>
        <taxon>Myrtales</taxon>
        <taxon>Melastomataceae</taxon>
        <taxon>Melastomatoideae</taxon>
        <taxon>Melastomateae</taxon>
        <taxon>Melastoma</taxon>
    </lineage>
</organism>